<dbReference type="GO" id="GO:0046496">
    <property type="term" value="P:nicotinamide nucleotide metabolic process"/>
    <property type="evidence" value="ECO:0007669"/>
    <property type="project" value="UniProtKB-UniRule"/>
</dbReference>
<organism evidence="22 23">
    <name type="scientific">Aureimonas fodinaquatilis</name>
    <dbReference type="NCBI Taxonomy" id="2565783"/>
    <lineage>
        <taxon>Bacteria</taxon>
        <taxon>Pseudomonadati</taxon>
        <taxon>Pseudomonadota</taxon>
        <taxon>Alphaproteobacteria</taxon>
        <taxon>Hyphomicrobiales</taxon>
        <taxon>Aurantimonadaceae</taxon>
        <taxon>Aureimonas</taxon>
    </lineage>
</organism>
<dbReference type="InterPro" id="IPR000631">
    <property type="entry name" value="CARKD"/>
</dbReference>
<evidence type="ECO:0000256" key="4">
    <source>
        <dbReference type="ARBA" id="ARBA00009524"/>
    </source>
</evidence>
<comment type="catalytic activity">
    <reaction evidence="15 17 19">
        <text>(6S)-NADHX + ADP = AMP + phosphate + NADH + H(+)</text>
        <dbReference type="Rhea" id="RHEA:32223"/>
        <dbReference type="ChEBI" id="CHEBI:15378"/>
        <dbReference type="ChEBI" id="CHEBI:43474"/>
        <dbReference type="ChEBI" id="CHEBI:57945"/>
        <dbReference type="ChEBI" id="CHEBI:64074"/>
        <dbReference type="ChEBI" id="CHEBI:456215"/>
        <dbReference type="ChEBI" id="CHEBI:456216"/>
        <dbReference type="EC" id="4.2.1.136"/>
    </reaction>
</comment>
<comment type="function">
    <text evidence="17">Catalyzes the dehydration of the S-form of NAD(P)HX at the expense of ADP, which is converted to AMP. Together with NAD(P)HX epimerase, which catalyzes the epimerization of the S- and R-forms, the enzyme allows the repair of both epimers of NAD(P)HX, a damaged form of NAD(P)H that is a result of enzymatic or heat-dependent hydration.</text>
</comment>
<comment type="catalytic activity">
    <reaction evidence="16 17 19">
        <text>(6S)-NADPHX + ADP = AMP + phosphate + NADPH + H(+)</text>
        <dbReference type="Rhea" id="RHEA:32235"/>
        <dbReference type="ChEBI" id="CHEBI:15378"/>
        <dbReference type="ChEBI" id="CHEBI:43474"/>
        <dbReference type="ChEBI" id="CHEBI:57783"/>
        <dbReference type="ChEBI" id="CHEBI:64076"/>
        <dbReference type="ChEBI" id="CHEBI:456215"/>
        <dbReference type="ChEBI" id="CHEBI:456216"/>
        <dbReference type="EC" id="4.2.1.136"/>
    </reaction>
</comment>
<evidence type="ECO:0000256" key="13">
    <source>
        <dbReference type="ARBA" id="ARBA00023268"/>
    </source>
</evidence>
<dbReference type="InterPro" id="IPR036652">
    <property type="entry name" value="YjeF_N_dom_sf"/>
</dbReference>
<comment type="caution">
    <text evidence="22">The sequence shown here is derived from an EMBL/GenBank/DDBJ whole genome shotgun (WGS) entry which is preliminary data.</text>
</comment>
<dbReference type="SUPFAM" id="SSF64153">
    <property type="entry name" value="YjeF N-terminal domain-like"/>
    <property type="match status" value="1"/>
</dbReference>
<dbReference type="EMBL" id="VTWH01000002">
    <property type="protein sequence ID" value="KAA0970536.1"/>
    <property type="molecule type" value="Genomic_DNA"/>
</dbReference>
<dbReference type="InterPro" id="IPR017953">
    <property type="entry name" value="Carbohydrate_kinase_pred_CS"/>
</dbReference>
<keyword evidence="23" id="KW-1185">Reference proteome</keyword>
<evidence type="ECO:0000256" key="19">
    <source>
        <dbReference type="PIRNR" id="PIRNR017184"/>
    </source>
</evidence>
<comment type="similarity">
    <text evidence="18">Belongs to the NnrE/AIBP family.</text>
</comment>
<evidence type="ECO:0000256" key="14">
    <source>
        <dbReference type="ARBA" id="ARBA00025153"/>
    </source>
</evidence>
<keyword evidence="11 18" id="KW-0413">Isomerase</keyword>
<evidence type="ECO:0000256" key="5">
    <source>
        <dbReference type="ARBA" id="ARBA00022723"/>
    </source>
</evidence>
<comment type="cofactor">
    <cofactor evidence="18 19">
        <name>K(+)</name>
        <dbReference type="ChEBI" id="CHEBI:29103"/>
    </cofactor>
    <text evidence="18 19">Binds 1 potassium ion per subunit.</text>
</comment>
<feature type="binding site" evidence="17">
    <location>
        <position position="375"/>
    </location>
    <ligand>
        <name>(6S)-NADPHX</name>
        <dbReference type="ChEBI" id="CHEBI:64076"/>
    </ligand>
</feature>
<dbReference type="Pfam" id="PF01256">
    <property type="entry name" value="Carb_kinase"/>
    <property type="match status" value="1"/>
</dbReference>
<comment type="catalytic activity">
    <reaction evidence="1 18 19">
        <text>(6R)-NADHX = (6S)-NADHX</text>
        <dbReference type="Rhea" id="RHEA:32215"/>
        <dbReference type="ChEBI" id="CHEBI:64074"/>
        <dbReference type="ChEBI" id="CHEBI:64075"/>
        <dbReference type="EC" id="5.1.99.6"/>
    </reaction>
</comment>
<comment type="similarity">
    <text evidence="4 19">In the C-terminal section; belongs to the NnrD/CARKD family.</text>
</comment>
<dbReference type="InterPro" id="IPR030677">
    <property type="entry name" value="Nnr"/>
</dbReference>
<dbReference type="PANTHER" id="PTHR12592">
    <property type="entry name" value="ATP-DEPENDENT (S)-NAD(P)H-HYDRATE DEHYDRATASE FAMILY MEMBER"/>
    <property type="match status" value="1"/>
</dbReference>
<dbReference type="PROSITE" id="PS01050">
    <property type="entry name" value="YJEF_C_2"/>
    <property type="match status" value="1"/>
</dbReference>
<evidence type="ECO:0000256" key="8">
    <source>
        <dbReference type="ARBA" id="ARBA00022857"/>
    </source>
</evidence>
<protein>
    <recommendedName>
        <fullName evidence="19">Bifunctional NAD(P)H-hydrate repair enzyme</fullName>
    </recommendedName>
    <alternativeName>
        <fullName evidence="19">Nicotinamide nucleotide repair protein</fullName>
    </alternativeName>
    <domain>
        <recommendedName>
            <fullName evidence="19">ADP-dependent (S)-NAD(P)H-hydrate dehydratase</fullName>
            <ecNumber evidence="19">4.2.1.136</ecNumber>
        </recommendedName>
        <alternativeName>
            <fullName evidence="19">ADP-dependent NAD(P)HX dehydratase</fullName>
        </alternativeName>
    </domain>
    <domain>
        <recommendedName>
            <fullName evidence="19">NAD(P)H-hydrate epimerase</fullName>
            <ecNumber evidence="19">5.1.99.6</ecNumber>
        </recommendedName>
    </domain>
</protein>
<comment type="function">
    <text evidence="18">Catalyzes the epimerization of the S- and R-forms of NAD(P)HX, a damaged form of NAD(P)H that is a result of enzymatic or heat-dependent hydration. This is a prerequisite for the S-specific NAD(P)H-hydrate dehydratase to allow the repair of both epimers of NAD(P)HX.</text>
</comment>
<evidence type="ECO:0000256" key="18">
    <source>
        <dbReference type="HAMAP-Rule" id="MF_01966"/>
    </source>
</evidence>
<feature type="binding site" evidence="18">
    <location>
        <begin position="64"/>
        <end position="68"/>
    </location>
    <ligand>
        <name>(6S)-NADPHX</name>
        <dbReference type="ChEBI" id="CHEBI:64076"/>
    </ligand>
</feature>
<comment type="similarity">
    <text evidence="3 19">In the N-terminal section; belongs to the NnrE/AIBP family.</text>
</comment>
<feature type="binding site" evidence="17">
    <location>
        <position position="258"/>
    </location>
    <ligand>
        <name>(6S)-NADPHX</name>
        <dbReference type="ChEBI" id="CHEBI:64076"/>
    </ligand>
</feature>
<dbReference type="GO" id="GO:0110051">
    <property type="term" value="P:metabolite repair"/>
    <property type="evidence" value="ECO:0007669"/>
    <property type="project" value="TreeGrafter"/>
</dbReference>
<comment type="subunit">
    <text evidence="17">Homotetramer.</text>
</comment>
<evidence type="ECO:0000259" key="21">
    <source>
        <dbReference type="PROSITE" id="PS51385"/>
    </source>
</evidence>
<keyword evidence="12 17" id="KW-0456">Lyase</keyword>
<keyword evidence="6 17" id="KW-0547">Nucleotide-binding</keyword>
<dbReference type="EC" id="4.2.1.136" evidence="19"/>
<dbReference type="PROSITE" id="PS51383">
    <property type="entry name" value="YJEF_C_3"/>
    <property type="match status" value="1"/>
</dbReference>
<feature type="binding site" evidence="17">
    <location>
        <position position="441"/>
    </location>
    <ligand>
        <name>AMP</name>
        <dbReference type="ChEBI" id="CHEBI:456215"/>
    </ligand>
</feature>
<evidence type="ECO:0000259" key="20">
    <source>
        <dbReference type="PROSITE" id="PS51383"/>
    </source>
</evidence>
<feature type="binding site" evidence="17">
    <location>
        <position position="442"/>
    </location>
    <ligand>
        <name>(6S)-NADPHX</name>
        <dbReference type="ChEBI" id="CHEBI:64076"/>
    </ligand>
</feature>
<keyword evidence="5 18" id="KW-0479">Metal-binding</keyword>
<feature type="domain" description="YjeF C-terminal" evidence="20">
    <location>
        <begin position="223"/>
        <end position="496"/>
    </location>
</feature>
<evidence type="ECO:0000256" key="16">
    <source>
        <dbReference type="ARBA" id="ARBA00049209"/>
    </source>
</evidence>
<dbReference type="HAMAP" id="MF_01966">
    <property type="entry name" value="NADHX_epimerase"/>
    <property type="match status" value="1"/>
</dbReference>
<evidence type="ECO:0000256" key="3">
    <source>
        <dbReference type="ARBA" id="ARBA00006001"/>
    </source>
</evidence>
<dbReference type="HAMAP" id="MF_01965">
    <property type="entry name" value="NADHX_dehydratase"/>
    <property type="match status" value="1"/>
</dbReference>
<feature type="binding site" evidence="18">
    <location>
        <begin position="127"/>
        <end position="133"/>
    </location>
    <ligand>
        <name>(6S)-NADPHX</name>
        <dbReference type="ChEBI" id="CHEBI:64076"/>
    </ligand>
</feature>
<dbReference type="CDD" id="cd01171">
    <property type="entry name" value="YXKO-related"/>
    <property type="match status" value="1"/>
</dbReference>
<feature type="binding site" evidence="17">
    <location>
        <position position="321"/>
    </location>
    <ligand>
        <name>(6S)-NADPHX</name>
        <dbReference type="ChEBI" id="CHEBI:64076"/>
    </ligand>
</feature>
<dbReference type="RefSeq" id="WP_149299601.1">
    <property type="nucleotide sequence ID" value="NZ_VTWH01000002.1"/>
</dbReference>
<dbReference type="GO" id="GO:0052856">
    <property type="term" value="F:NAD(P)HX epimerase activity"/>
    <property type="evidence" value="ECO:0007669"/>
    <property type="project" value="UniProtKB-UniRule"/>
</dbReference>
<dbReference type="PROSITE" id="PS51385">
    <property type="entry name" value="YJEF_N"/>
    <property type="match status" value="1"/>
</dbReference>
<feature type="binding site" evidence="17">
    <location>
        <begin position="412"/>
        <end position="416"/>
    </location>
    <ligand>
        <name>AMP</name>
        <dbReference type="ChEBI" id="CHEBI:456215"/>
    </ligand>
</feature>
<dbReference type="OrthoDB" id="9806925at2"/>
<comment type="function">
    <text evidence="14 19">Bifunctional enzyme that catalyzes the epimerization of the S- and R-forms of NAD(P)HX and the dehydration of the S-form of NAD(P)HX at the expense of ADP, which is converted to AMP. This allows the repair of both epimers of NAD(P)HX, a damaged form of NAD(P)H that is a result of enzymatic or heat-dependent hydration.</text>
</comment>
<feature type="binding site" evidence="18">
    <location>
        <position position="159"/>
    </location>
    <ligand>
        <name>K(+)</name>
        <dbReference type="ChEBI" id="CHEBI:29103"/>
    </ligand>
</feature>
<keyword evidence="8 17" id="KW-0521">NADP</keyword>
<evidence type="ECO:0000256" key="9">
    <source>
        <dbReference type="ARBA" id="ARBA00022958"/>
    </source>
</evidence>
<dbReference type="Pfam" id="PF03853">
    <property type="entry name" value="YjeF_N"/>
    <property type="match status" value="1"/>
</dbReference>
<feature type="binding site" evidence="18">
    <location>
        <position position="156"/>
    </location>
    <ligand>
        <name>(6S)-NADPHX</name>
        <dbReference type="ChEBI" id="CHEBI:64076"/>
    </ligand>
</feature>
<feature type="domain" description="YjeF N-terminal" evidence="21">
    <location>
        <begin position="17"/>
        <end position="213"/>
    </location>
</feature>
<proteinExistence type="inferred from homology"/>
<keyword evidence="9 18" id="KW-0630">Potassium</keyword>
<dbReference type="PIRSF" id="PIRSF017184">
    <property type="entry name" value="Nnr"/>
    <property type="match status" value="1"/>
</dbReference>
<dbReference type="Gene3D" id="3.40.50.10260">
    <property type="entry name" value="YjeF N-terminal domain"/>
    <property type="match status" value="1"/>
</dbReference>
<dbReference type="NCBIfam" id="TIGR00196">
    <property type="entry name" value="yjeF_cterm"/>
    <property type="match status" value="1"/>
</dbReference>
<evidence type="ECO:0000256" key="15">
    <source>
        <dbReference type="ARBA" id="ARBA00048238"/>
    </source>
</evidence>
<evidence type="ECO:0000256" key="17">
    <source>
        <dbReference type="HAMAP-Rule" id="MF_01965"/>
    </source>
</evidence>
<evidence type="ECO:0000256" key="11">
    <source>
        <dbReference type="ARBA" id="ARBA00023235"/>
    </source>
</evidence>
<dbReference type="Gene3D" id="3.40.1190.20">
    <property type="match status" value="1"/>
</dbReference>
<sequence length="509" mass="52774">MAFYRYPDPEVLTPEEMAQADEKAVELGVDSFQLMSSAASAIVDAIAQYFTKATHVAILAGPGNNGGDAIVAATLLKTRGSNVSLFMAREPATADARKALEQWPGGTLPLDEFSPESFDLVVDGLFGAGLRRDLAGVEKQAIERLQAGLAPVLAIDLPSGVSGLDGRVLGCAAQANLTVSFFRRKPGHLLEPGRSLCGRLLLADIGVPETVLEDIGPRIFANEPELWADALLRPQSAQHKYSKGHAAVFSGGHSRTGAARLAAMAALRAGAGLVTVLSPSSAVAVNAVHLTAIMLKRCDDANALKDILRDARLNAFVLGPGFGIGDLARDYANLVLDAKRRLVLDADGITSFASHSADLFQLAARSADNLVITPHDGEFARLFPSLAKEAALGKVERARLAAQKLAGVVVLKGADTVIAAPDGRAAINTSGTPALATAGTGDVLSGIIAAQLANGVPAFEAACAAVWLHGVAGREFGPGLIAEDMPGLLPAALRKLYSLCGFSFPDGSA</sequence>
<comment type="similarity">
    <text evidence="17">Belongs to the NnrD/CARKD family.</text>
</comment>
<dbReference type="InterPro" id="IPR004443">
    <property type="entry name" value="YjeF_N_dom"/>
</dbReference>
<keyword evidence="10 17" id="KW-0520">NAD</keyword>
<evidence type="ECO:0000256" key="1">
    <source>
        <dbReference type="ARBA" id="ARBA00000013"/>
    </source>
</evidence>
<feature type="binding site" evidence="18">
    <location>
        <position position="65"/>
    </location>
    <ligand>
        <name>K(+)</name>
        <dbReference type="ChEBI" id="CHEBI:29103"/>
    </ligand>
</feature>
<evidence type="ECO:0000256" key="10">
    <source>
        <dbReference type="ARBA" id="ARBA00023027"/>
    </source>
</evidence>
<keyword evidence="13" id="KW-0511">Multifunctional enzyme</keyword>
<dbReference type="SUPFAM" id="SSF53613">
    <property type="entry name" value="Ribokinase-like"/>
    <property type="match status" value="1"/>
</dbReference>
<dbReference type="InterPro" id="IPR029056">
    <property type="entry name" value="Ribokinase-like"/>
</dbReference>
<dbReference type="Proteomes" id="UP000324738">
    <property type="component" value="Unassembled WGS sequence"/>
</dbReference>
<name>A0A5B0DVN2_9HYPH</name>
<comment type="cofactor">
    <cofactor evidence="17">
        <name>Mg(2+)</name>
        <dbReference type="ChEBI" id="CHEBI:18420"/>
    </cofactor>
</comment>
<dbReference type="GO" id="GO:0046872">
    <property type="term" value="F:metal ion binding"/>
    <property type="evidence" value="ECO:0007669"/>
    <property type="project" value="UniProtKB-UniRule"/>
</dbReference>
<gene>
    <name evidence="17" type="primary">nnrD</name>
    <name evidence="18" type="synonym">nnrE</name>
    <name evidence="22" type="ORF">FPY71_08525</name>
</gene>
<evidence type="ECO:0000313" key="23">
    <source>
        <dbReference type="Proteomes" id="UP000324738"/>
    </source>
</evidence>
<dbReference type="GO" id="GO:0052855">
    <property type="term" value="F:ADP-dependent NAD(P)H-hydrate dehydratase activity"/>
    <property type="evidence" value="ECO:0007669"/>
    <property type="project" value="UniProtKB-UniRule"/>
</dbReference>
<comment type="catalytic activity">
    <reaction evidence="2 18 19">
        <text>(6R)-NADPHX = (6S)-NADPHX</text>
        <dbReference type="Rhea" id="RHEA:32227"/>
        <dbReference type="ChEBI" id="CHEBI:64076"/>
        <dbReference type="ChEBI" id="CHEBI:64077"/>
        <dbReference type="EC" id="5.1.99.6"/>
    </reaction>
</comment>
<evidence type="ECO:0000313" key="22">
    <source>
        <dbReference type="EMBL" id="KAA0970536.1"/>
    </source>
</evidence>
<comment type="caution">
    <text evidence="18">Lacks conserved residue(s) required for the propagation of feature annotation.</text>
</comment>
<feature type="binding site" evidence="18">
    <location>
        <position position="123"/>
    </location>
    <ligand>
        <name>K(+)</name>
        <dbReference type="ChEBI" id="CHEBI:29103"/>
    </ligand>
</feature>
<dbReference type="EC" id="5.1.99.6" evidence="19"/>
<dbReference type="GO" id="GO:0005524">
    <property type="term" value="F:ATP binding"/>
    <property type="evidence" value="ECO:0007669"/>
    <property type="project" value="UniProtKB-UniRule"/>
</dbReference>
<reference evidence="22 23" key="1">
    <citation type="submission" date="2019-08" db="EMBL/GenBank/DDBJ databases">
        <title>Aureimonas fodiniaquatilis sp. nov., isolated from a coal mine wastewater.</title>
        <authorList>
            <person name="Kim W."/>
        </authorList>
    </citation>
    <scope>NUCLEOTIDE SEQUENCE [LARGE SCALE GENOMIC DNA]</scope>
    <source>
        <strain evidence="22 23">CAU 1482</strain>
    </source>
</reference>
<accession>A0A5B0DVN2</accession>
<keyword evidence="7 17" id="KW-0067">ATP-binding</keyword>
<evidence type="ECO:0000256" key="2">
    <source>
        <dbReference type="ARBA" id="ARBA00000909"/>
    </source>
</evidence>
<evidence type="ECO:0000256" key="7">
    <source>
        <dbReference type="ARBA" id="ARBA00022840"/>
    </source>
</evidence>
<evidence type="ECO:0000256" key="6">
    <source>
        <dbReference type="ARBA" id="ARBA00022741"/>
    </source>
</evidence>
<dbReference type="AlphaFoldDB" id="A0A5B0DVN2"/>
<evidence type="ECO:0000256" key="12">
    <source>
        <dbReference type="ARBA" id="ARBA00023239"/>
    </source>
</evidence>
<dbReference type="PANTHER" id="PTHR12592:SF0">
    <property type="entry name" value="ATP-DEPENDENT (S)-NAD(P)H-HYDRATE DEHYDRATASE"/>
    <property type="match status" value="1"/>
</dbReference>
<dbReference type="NCBIfam" id="TIGR00197">
    <property type="entry name" value="yjeF_nterm"/>
    <property type="match status" value="1"/>
</dbReference>